<reference evidence="1 2" key="1">
    <citation type="journal article" date="2016" name="Nat. Commun.">
        <title>Thousands of microbial genomes shed light on interconnected biogeochemical processes in an aquifer system.</title>
        <authorList>
            <person name="Anantharaman K."/>
            <person name="Brown C.T."/>
            <person name="Hug L.A."/>
            <person name="Sharon I."/>
            <person name="Castelle C.J."/>
            <person name="Probst A.J."/>
            <person name="Thomas B.C."/>
            <person name="Singh A."/>
            <person name="Wilkins M.J."/>
            <person name="Karaoz U."/>
            <person name="Brodie E.L."/>
            <person name="Williams K.H."/>
            <person name="Hubbard S.S."/>
            <person name="Banfield J.F."/>
        </authorList>
    </citation>
    <scope>NUCLEOTIDE SEQUENCE [LARGE SCALE GENOMIC DNA]</scope>
</reference>
<dbReference type="EMBL" id="MHRJ01000039">
    <property type="protein sequence ID" value="OHA21860.1"/>
    <property type="molecule type" value="Genomic_DNA"/>
</dbReference>
<proteinExistence type="predicted"/>
<organism evidence="1 2">
    <name type="scientific">Candidatus Taylorbacteria bacterium RIFCSPHIGHO2_02_49_25</name>
    <dbReference type="NCBI Taxonomy" id="1802305"/>
    <lineage>
        <taxon>Bacteria</taxon>
        <taxon>Candidatus Tayloriibacteriota</taxon>
    </lineage>
</organism>
<comment type="caution">
    <text evidence="1">The sequence shown here is derived from an EMBL/GenBank/DDBJ whole genome shotgun (WGS) entry which is preliminary data.</text>
</comment>
<dbReference type="Proteomes" id="UP000176493">
    <property type="component" value="Unassembled WGS sequence"/>
</dbReference>
<evidence type="ECO:0000313" key="2">
    <source>
        <dbReference type="Proteomes" id="UP000176493"/>
    </source>
</evidence>
<name>A0A1G2MD76_9BACT</name>
<gene>
    <name evidence="1" type="ORF">A2W52_02545</name>
</gene>
<evidence type="ECO:0000313" key="1">
    <source>
        <dbReference type="EMBL" id="OHA21860.1"/>
    </source>
</evidence>
<protein>
    <submittedName>
        <fullName evidence="1">Uncharacterized protein</fullName>
    </submittedName>
</protein>
<accession>A0A1G2MD76</accession>
<dbReference type="AlphaFoldDB" id="A0A1G2MD76"/>
<sequence>MEWFPYSKPHNTMIANINTALRSAPSEKERWGLFCGLLSLWGTRRDTKIARMIFGAESPWEYKRPLVLSPIFFDSSEETSISLFCAQPLVCKIIGQQKLLARYYRCVLRSGHVITLEEFNSRFVV</sequence>